<dbReference type="InterPro" id="IPR012674">
    <property type="entry name" value="Calycin"/>
</dbReference>
<comment type="similarity">
    <text evidence="1">Belongs to the calycin superfamily. Fatty-acid binding protein (FABP) family.</text>
</comment>
<name>A0AAV2TQB2_CALDB</name>
<evidence type="ECO:0000313" key="2">
    <source>
        <dbReference type="EMBL" id="CAL5139418.1"/>
    </source>
</evidence>
<dbReference type="CDD" id="cd00742">
    <property type="entry name" value="FABP"/>
    <property type="match status" value="1"/>
</dbReference>
<dbReference type="PANTHER" id="PTHR11955">
    <property type="entry name" value="FATTY ACID BINDING PROTEIN"/>
    <property type="match status" value="1"/>
</dbReference>
<dbReference type="Proteomes" id="UP001497525">
    <property type="component" value="Unassembled WGS sequence"/>
</dbReference>
<reference evidence="2" key="1">
    <citation type="submission" date="2024-06" db="EMBL/GenBank/DDBJ databases">
        <authorList>
            <person name="Liu X."/>
            <person name="Lenzi L."/>
            <person name="Haldenby T S."/>
            <person name="Uol C."/>
        </authorList>
    </citation>
    <scope>NUCLEOTIDE SEQUENCE</scope>
</reference>
<organism evidence="2 3">
    <name type="scientific">Calicophoron daubneyi</name>
    <name type="common">Rumen fluke</name>
    <name type="synonym">Paramphistomum daubneyi</name>
    <dbReference type="NCBI Taxonomy" id="300641"/>
    <lineage>
        <taxon>Eukaryota</taxon>
        <taxon>Metazoa</taxon>
        <taxon>Spiralia</taxon>
        <taxon>Lophotrochozoa</taxon>
        <taxon>Platyhelminthes</taxon>
        <taxon>Trematoda</taxon>
        <taxon>Digenea</taxon>
        <taxon>Plagiorchiida</taxon>
        <taxon>Pronocephalata</taxon>
        <taxon>Paramphistomoidea</taxon>
        <taxon>Paramphistomidae</taxon>
        <taxon>Calicophoron</taxon>
    </lineage>
</organism>
<sequence>MAAFVGDWKREKAENFDKLFEKLGIPEELVQKVRETESVVKVRELGDGHFHVVRDSVFGPVDIKFKFGEEVEYTGLDGKQVKVTIRQLSPTKMEQKQKRGDLELTFIGEVNGNEMTQTIEHEGLTCKITFKKI</sequence>
<proteinExistence type="inferred from homology"/>
<comment type="caution">
    <text evidence="2">The sequence shown here is derived from an EMBL/GenBank/DDBJ whole genome shotgun (WGS) entry which is preliminary data.</text>
</comment>
<dbReference type="SUPFAM" id="SSF50814">
    <property type="entry name" value="Lipocalins"/>
    <property type="match status" value="1"/>
</dbReference>
<dbReference type="Pfam" id="PF14651">
    <property type="entry name" value="Lipocalin_7"/>
    <property type="match status" value="1"/>
</dbReference>
<dbReference type="EMBL" id="CAXLJL010000600">
    <property type="protein sequence ID" value="CAL5139418.1"/>
    <property type="molecule type" value="Genomic_DNA"/>
</dbReference>
<dbReference type="PRINTS" id="PR00178">
    <property type="entry name" value="FATTYACIDBP"/>
</dbReference>
<dbReference type="AlphaFoldDB" id="A0AAV2TQB2"/>
<evidence type="ECO:0000313" key="3">
    <source>
        <dbReference type="Proteomes" id="UP001497525"/>
    </source>
</evidence>
<gene>
    <name evidence="2" type="ORF">CDAUBV1_LOCUS14439</name>
</gene>
<dbReference type="GO" id="GO:0008289">
    <property type="term" value="F:lipid binding"/>
    <property type="evidence" value="ECO:0007669"/>
    <property type="project" value="UniProtKB-KW"/>
</dbReference>
<protein>
    <submittedName>
        <fullName evidence="2">Uncharacterized protein</fullName>
    </submittedName>
</protein>
<dbReference type="InterPro" id="IPR031259">
    <property type="entry name" value="ILBP"/>
</dbReference>
<dbReference type="InterPro" id="IPR000463">
    <property type="entry name" value="Fatty_acid-bd"/>
</dbReference>
<evidence type="ECO:0000256" key="1">
    <source>
        <dbReference type="ARBA" id="ARBA00008390"/>
    </source>
</evidence>
<accession>A0AAV2TQB2</accession>
<dbReference type="Gene3D" id="2.40.128.20">
    <property type="match status" value="1"/>
</dbReference>